<dbReference type="SUPFAM" id="SSF54001">
    <property type="entry name" value="Cysteine proteinases"/>
    <property type="match status" value="1"/>
</dbReference>
<organism evidence="3 5">
    <name type="scientific">Draconibacterium orientale</name>
    <dbReference type="NCBI Taxonomy" id="1168034"/>
    <lineage>
        <taxon>Bacteria</taxon>
        <taxon>Pseudomonadati</taxon>
        <taxon>Bacteroidota</taxon>
        <taxon>Bacteroidia</taxon>
        <taxon>Marinilabiliales</taxon>
        <taxon>Prolixibacteraceae</taxon>
        <taxon>Draconibacterium</taxon>
    </lineage>
</organism>
<evidence type="ECO:0000313" key="3">
    <source>
        <dbReference type="EMBL" id="SET27202.1"/>
    </source>
</evidence>
<dbReference type="HOGENOM" id="CLU_697631_0_0_10"/>
<dbReference type="InterPro" id="IPR002931">
    <property type="entry name" value="Transglutaminase-like"/>
</dbReference>
<evidence type="ECO:0000259" key="1">
    <source>
        <dbReference type="SMART" id="SM00460"/>
    </source>
</evidence>
<dbReference type="KEGG" id="dori:FH5T_06990"/>
<name>X5DW46_9BACT</name>
<dbReference type="Gene3D" id="3.10.620.30">
    <property type="match status" value="1"/>
</dbReference>
<dbReference type="SMART" id="SM00460">
    <property type="entry name" value="TGc"/>
    <property type="match status" value="1"/>
</dbReference>
<dbReference type="Pfam" id="PF01841">
    <property type="entry name" value="Transglut_core"/>
    <property type="match status" value="1"/>
</dbReference>
<dbReference type="OrthoDB" id="9787782at2"/>
<dbReference type="EMBL" id="CP007451">
    <property type="protein sequence ID" value="AHW59430.1"/>
    <property type="molecule type" value="Genomic_DNA"/>
</dbReference>
<feature type="domain" description="Transglutaminase-like" evidence="1">
    <location>
        <begin position="174"/>
        <end position="233"/>
    </location>
</feature>
<dbReference type="STRING" id="1168034.FH5T_06990"/>
<reference evidence="3 5" key="2">
    <citation type="submission" date="2016-10" db="EMBL/GenBank/DDBJ databases">
        <authorList>
            <person name="de Groot N.N."/>
        </authorList>
    </citation>
    <scope>NUCLEOTIDE SEQUENCE [LARGE SCALE GENOMIC DNA]</scope>
    <source>
        <strain evidence="3 5">DSM 25947</strain>
    </source>
</reference>
<dbReference type="PANTHER" id="PTHR35532">
    <property type="entry name" value="SIMILAR TO POLYHYDROXYALKANOATE DEPOLYMERASE"/>
    <property type="match status" value="1"/>
</dbReference>
<evidence type="ECO:0000313" key="2">
    <source>
        <dbReference type="EMBL" id="AHW59430.1"/>
    </source>
</evidence>
<keyword evidence="4" id="KW-1185">Reference proteome</keyword>
<dbReference type="EMBL" id="FOHT01000009">
    <property type="protein sequence ID" value="SET27202.1"/>
    <property type="molecule type" value="Genomic_DNA"/>
</dbReference>
<evidence type="ECO:0000313" key="4">
    <source>
        <dbReference type="Proteomes" id="UP000023772"/>
    </source>
</evidence>
<dbReference type="RefSeq" id="WP_051567682.1">
    <property type="nucleotide sequence ID" value="NZ_FOHT01000009.1"/>
</dbReference>
<proteinExistence type="predicted"/>
<dbReference type="Proteomes" id="UP000181981">
    <property type="component" value="Unassembled WGS sequence"/>
</dbReference>
<gene>
    <name evidence="2" type="ORF">FH5T_06990</name>
    <name evidence="3" type="ORF">SAMN05444285_10945</name>
</gene>
<dbReference type="eggNOG" id="COG1305">
    <property type="taxonomic scope" value="Bacteria"/>
</dbReference>
<reference evidence="2 4" key="1">
    <citation type="submission" date="2014-03" db="EMBL/GenBank/DDBJ databases">
        <title>Complete genome sequence of a deeply braunched marine Bacteroidia bacterium Draconibacterium orientale type strain FH5T.</title>
        <authorList>
            <person name="Li X."/>
            <person name="Wang X."/>
            <person name="Xie Z."/>
            <person name="Du Z."/>
            <person name="Chen G."/>
        </authorList>
    </citation>
    <scope>NUCLEOTIDE SEQUENCE [LARGE SCALE GENOMIC DNA]</scope>
    <source>
        <strain evidence="2 4">FH5</strain>
    </source>
</reference>
<dbReference type="PANTHER" id="PTHR35532:SF5">
    <property type="entry name" value="CARBOHYDRATE-BINDING DOMAIN-CONTAINING PROTEIN"/>
    <property type="match status" value="1"/>
</dbReference>
<dbReference type="InterPro" id="IPR038765">
    <property type="entry name" value="Papain-like_cys_pep_sf"/>
</dbReference>
<protein>
    <submittedName>
        <fullName evidence="2 3">Transglutaminase</fullName>
    </submittedName>
</protein>
<dbReference type="Proteomes" id="UP000023772">
    <property type="component" value="Chromosome"/>
</dbReference>
<accession>X5DW46</accession>
<dbReference type="AlphaFoldDB" id="X5DW46"/>
<sequence>MNKLYLIGLLLLFAWSCKTNYPDIPKQYHSLLDSALIKAGANAPELEKALAESAKNQKEGMAFLISYMPERDLTTLNADFLLENVDYAYKAREKFSWCAHLPDSVFFNEVLPYANISEDRDAWRKDFYERFAAYTDNSDNVIEAIMSIARNIKDEVNVEYNTKRSKVDISPLQAMKEHMATCTGLSILLTDAYRAVGIPSRLAGTAMWTNYKGNHTWSEVWIDGEWQFIEYYPDTLNQSWFVADAGKADPDNMLHWIYAASYKPTGLPYYAAVDAPYIMQVVDTNKLPEQMRPRFEEMKNEATNAEPYIWGHNVTQRYIDIYQESIKNSKLNEDEMMANIVVFADENTAVSESRLSCRVDVFEGDKNINFGYSPRKTDDMNQFLQLKLKKESNYRFVVSNPEKQIKQEFTLATENKPTQDIQLILTNQLNN</sequence>
<evidence type="ECO:0000313" key="5">
    <source>
        <dbReference type="Proteomes" id="UP000181981"/>
    </source>
</evidence>